<keyword evidence="2" id="KW-1185">Reference proteome</keyword>
<accession>A0A0C2MT58</accession>
<name>A0A0C2MT58_THEKT</name>
<gene>
    <name evidence="1" type="ORF">RF11_08339</name>
</gene>
<evidence type="ECO:0000313" key="2">
    <source>
        <dbReference type="Proteomes" id="UP000031668"/>
    </source>
</evidence>
<reference evidence="1 2" key="1">
    <citation type="journal article" date="2014" name="Genome Biol. Evol.">
        <title>The genome of the myxosporean Thelohanellus kitauei shows adaptations to nutrient acquisition within its fish host.</title>
        <authorList>
            <person name="Yang Y."/>
            <person name="Xiong J."/>
            <person name="Zhou Z."/>
            <person name="Huo F."/>
            <person name="Miao W."/>
            <person name="Ran C."/>
            <person name="Liu Y."/>
            <person name="Zhang J."/>
            <person name="Feng J."/>
            <person name="Wang M."/>
            <person name="Wang M."/>
            <person name="Wang L."/>
            <person name="Yao B."/>
        </authorList>
    </citation>
    <scope>NUCLEOTIDE SEQUENCE [LARGE SCALE GENOMIC DNA]</scope>
    <source>
        <strain evidence="1">Wuqing</strain>
    </source>
</reference>
<dbReference type="EMBL" id="JWZT01002056">
    <property type="protein sequence ID" value="KII70486.1"/>
    <property type="molecule type" value="Genomic_DNA"/>
</dbReference>
<sequence>MMVKTLNPCRNWKVLIQNFLFFSLCRELIQQYYYHYQRPASRTLRRSDPDLPAHALKVDVGDKTTQFCAVLINDNKRLILQVTSQEHTTIDDYFELELTSMPMHCIGDCNRYTQRLSLSGYMIICPENYHDTKARAVHLVLNAGCVDCHVSASFRSLKDDSAVTVSYEQVPKDVSKDGKRRIGGILALPNMVIESYSDDNAHNIIHPDYISLLLVENVPLHCDALGVRLFIQQVFYKSRRVSMTMRAVEINPPTHAVVVSKRPTQDQLRICHSTIGDGWRPAI</sequence>
<dbReference type="Proteomes" id="UP000031668">
    <property type="component" value="Unassembled WGS sequence"/>
</dbReference>
<proteinExistence type="predicted"/>
<organism evidence="1 2">
    <name type="scientific">Thelohanellus kitauei</name>
    <name type="common">Myxosporean</name>
    <dbReference type="NCBI Taxonomy" id="669202"/>
    <lineage>
        <taxon>Eukaryota</taxon>
        <taxon>Metazoa</taxon>
        <taxon>Cnidaria</taxon>
        <taxon>Myxozoa</taxon>
        <taxon>Myxosporea</taxon>
        <taxon>Bivalvulida</taxon>
        <taxon>Platysporina</taxon>
        <taxon>Myxobolidae</taxon>
        <taxon>Thelohanellus</taxon>
    </lineage>
</organism>
<dbReference type="AlphaFoldDB" id="A0A0C2MT58"/>
<comment type="caution">
    <text evidence="1">The sequence shown here is derived from an EMBL/GenBank/DDBJ whole genome shotgun (WGS) entry which is preliminary data.</text>
</comment>
<evidence type="ECO:0000313" key="1">
    <source>
        <dbReference type="EMBL" id="KII70486.1"/>
    </source>
</evidence>
<protein>
    <submittedName>
        <fullName evidence="1">Uncharacterized protein</fullName>
    </submittedName>
</protein>